<dbReference type="EMBL" id="CAFBPN010000020">
    <property type="protein sequence ID" value="CAB5015853.1"/>
    <property type="molecule type" value="Genomic_DNA"/>
</dbReference>
<dbReference type="AlphaFoldDB" id="A0A6J7QJH8"/>
<sequence>MARRILFITTDQQRFDALGCNGGVVARTPVVDSFAKEGIRYNRALPSNVVCMPSRSSMITGQHVSTHGVWMNGVTLPVDAPSIAADLWRKGYRTSLIGKAHFEPFLDPFALFTENTIATQGVETVMHKNADGTEEPHRGFEHLEFATHNAMGPLHYAQWIRANFPEGADMLYPVINRKLQVNEMGGGDTGAPQVKHNPMPLEWYHTSWVADRAMNWLSSQNDEDDMFCWVSFPDPHHAWDPPMSELHRVNWRDLDLPAGYISDPAERERILSTKPAQWLAWYNGEFVSNFEAPAQWVPNTLTADQVREVNAMVHIENELIDEAIGRIVGLFKERGWWDDTDVIFTTDHGEFQGDFGLLFKGPYHVDSLMRLPLIWRPAPSRVGATTPTVVNTPVSLVSLAATFAHIAGLPQPAYVEAARLPLNDAEAVELKHERVLTEWDSVLFGKIVSLRTITRGSWVCTATLPGSLHDGTDGELYNLNDDPLQHHNLWHNSEHRAMRDDLLADMWDHLPERKGVRRECDAPV</sequence>
<dbReference type="Gene3D" id="3.40.720.10">
    <property type="entry name" value="Alkaline Phosphatase, subunit A"/>
    <property type="match status" value="1"/>
</dbReference>
<gene>
    <name evidence="4" type="ORF">UFOPK4098_00569</name>
</gene>
<evidence type="ECO:0000259" key="3">
    <source>
        <dbReference type="Pfam" id="PF00884"/>
    </source>
</evidence>
<dbReference type="PANTHER" id="PTHR42693">
    <property type="entry name" value="ARYLSULFATASE FAMILY MEMBER"/>
    <property type="match status" value="1"/>
</dbReference>
<dbReference type="InterPro" id="IPR050738">
    <property type="entry name" value="Sulfatase"/>
</dbReference>
<organism evidence="4">
    <name type="scientific">freshwater metagenome</name>
    <dbReference type="NCBI Taxonomy" id="449393"/>
    <lineage>
        <taxon>unclassified sequences</taxon>
        <taxon>metagenomes</taxon>
        <taxon>ecological metagenomes</taxon>
    </lineage>
</organism>
<proteinExistence type="inferred from homology"/>
<dbReference type="PANTHER" id="PTHR42693:SF53">
    <property type="entry name" value="ENDO-4-O-SULFATASE"/>
    <property type="match status" value="1"/>
</dbReference>
<evidence type="ECO:0000256" key="2">
    <source>
        <dbReference type="ARBA" id="ARBA00022801"/>
    </source>
</evidence>
<dbReference type="Pfam" id="PF00884">
    <property type="entry name" value="Sulfatase"/>
    <property type="match status" value="1"/>
</dbReference>
<protein>
    <submittedName>
        <fullName evidence="4">Unannotated protein</fullName>
    </submittedName>
</protein>
<name>A0A6J7QJH8_9ZZZZ</name>
<keyword evidence="2" id="KW-0378">Hydrolase</keyword>
<evidence type="ECO:0000256" key="1">
    <source>
        <dbReference type="ARBA" id="ARBA00008779"/>
    </source>
</evidence>
<evidence type="ECO:0000313" key="4">
    <source>
        <dbReference type="EMBL" id="CAB5015853.1"/>
    </source>
</evidence>
<accession>A0A6J7QJH8</accession>
<dbReference type="GO" id="GO:0004065">
    <property type="term" value="F:arylsulfatase activity"/>
    <property type="evidence" value="ECO:0007669"/>
    <property type="project" value="TreeGrafter"/>
</dbReference>
<reference evidence="4" key="1">
    <citation type="submission" date="2020-05" db="EMBL/GenBank/DDBJ databases">
        <authorList>
            <person name="Chiriac C."/>
            <person name="Salcher M."/>
            <person name="Ghai R."/>
            <person name="Kavagutti S V."/>
        </authorList>
    </citation>
    <scope>NUCLEOTIDE SEQUENCE</scope>
</reference>
<dbReference type="SUPFAM" id="SSF53649">
    <property type="entry name" value="Alkaline phosphatase-like"/>
    <property type="match status" value="1"/>
</dbReference>
<dbReference type="InterPro" id="IPR000917">
    <property type="entry name" value="Sulfatase_N"/>
</dbReference>
<comment type="similarity">
    <text evidence="1">Belongs to the sulfatase family.</text>
</comment>
<feature type="domain" description="Sulfatase N-terminal" evidence="3">
    <location>
        <begin position="5"/>
        <end position="408"/>
    </location>
</feature>
<dbReference type="InterPro" id="IPR017850">
    <property type="entry name" value="Alkaline_phosphatase_core_sf"/>
</dbReference>